<organism evidence="2">
    <name type="scientific">Sarcoptes scabiei</name>
    <name type="common">Itch mite</name>
    <name type="synonym">Acarus scabiei</name>
    <dbReference type="NCBI Taxonomy" id="52283"/>
    <lineage>
        <taxon>Eukaryota</taxon>
        <taxon>Metazoa</taxon>
        <taxon>Ecdysozoa</taxon>
        <taxon>Arthropoda</taxon>
        <taxon>Chelicerata</taxon>
        <taxon>Arachnida</taxon>
        <taxon>Acari</taxon>
        <taxon>Acariformes</taxon>
        <taxon>Sarcoptiformes</taxon>
        <taxon>Astigmata</taxon>
        <taxon>Psoroptidia</taxon>
        <taxon>Sarcoptoidea</taxon>
        <taxon>Sarcoptidae</taxon>
        <taxon>Sarcoptinae</taxon>
        <taxon>Sarcoptes</taxon>
    </lineage>
</organism>
<keyword evidence="1" id="KW-1133">Transmembrane helix</keyword>
<evidence type="ECO:0000313" key="4">
    <source>
        <dbReference type="Proteomes" id="UP000070412"/>
    </source>
</evidence>
<dbReference type="AlphaFoldDB" id="A0A834R947"/>
<feature type="transmembrane region" description="Helical" evidence="1">
    <location>
        <begin position="136"/>
        <end position="158"/>
    </location>
</feature>
<reference evidence="2" key="2">
    <citation type="submission" date="2020-01" db="EMBL/GenBank/DDBJ databases">
        <authorList>
            <person name="Korhonen P.K.K."/>
            <person name="Guangxu M.G."/>
            <person name="Wang T.W."/>
            <person name="Stroehlein A.J.S."/>
            <person name="Young N.D."/>
            <person name="Ang C.-S.A."/>
            <person name="Fernando D.W.F."/>
            <person name="Lu H.L."/>
            <person name="Taylor S.T."/>
            <person name="Ehtesham M.E.M."/>
            <person name="Najaraj S.H.N."/>
            <person name="Harsha G.H.G."/>
            <person name="Madugundu A.M."/>
            <person name="Renuse S.R."/>
            <person name="Holt D.H."/>
            <person name="Pandey A.P."/>
            <person name="Papenfuss A.P."/>
            <person name="Gasser R.B.G."/>
            <person name="Fischer K.F."/>
        </authorList>
    </citation>
    <scope>NUCLEOTIDE SEQUENCE</scope>
    <source>
        <strain evidence="2">SSS_KF_BRIS2020</strain>
    </source>
</reference>
<evidence type="ECO:0000256" key="1">
    <source>
        <dbReference type="SAM" id="Phobius"/>
    </source>
</evidence>
<sequence length="185" mass="21539">MKLVKIKLKKNVQKYLDNAENRIRSQKNPKNLSYDTISLAGNWFRSDLDKSKCTSRSNSICSGRTDTLNSSVLSTISSSTYNSSCLDDHNDDDEDDNKDDIVQYLYDEDDLDGRNRFDSHSHLGLDDDPFEHQSHYLHFITTTIIIIIRIIIDITMFIDEIFRHHIHHHHLSSINLIYDQKSIIL</sequence>
<gene>
    <name evidence="2" type="ORF">SSS_6116</name>
</gene>
<keyword evidence="4" id="KW-1185">Reference proteome</keyword>
<keyword evidence="1" id="KW-0472">Membrane</keyword>
<name>A0A834R947_SARSC</name>
<reference evidence="4" key="1">
    <citation type="journal article" date="2020" name="PLoS Negl. Trop. Dis.">
        <title>High-quality nuclear genome for Sarcoptes scabiei-A critical resource for a neglected parasite.</title>
        <authorList>
            <person name="Korhonen P.K."/>
            <person name="Gasser R.B."/>
            <person name="Ma G."/>
            <person name="Wang T."/>
            <person name="Stroehlein A.J."/>
            <person name="Young N.D."/>
            <person name="Ang C.S."/>
            <person name="Fernando D.D."/>
            <person name="Lu H.C."/>
            <person name="Taylor S."/>
            <person name="Reynolds S.L."/>
            <person name="Mofiz E."/>
            <person name="Najaraj S.H."/>
            <person name="Gowda H."/>
            <person name="Madugundu A."/>
            <person name="Renuse S."/>
            <person name="Holt D."/>
            <person name="Pandey A."/>
            <person name="Papenfuss A.T."/>
            <person name="Fischer K."/>
        </authorList>
    </citation>
    <scope>NUCLEOTIDE SEQUENCE [LARGE SCALE GENOMIC DNA]</scope>
</reference>
<evidence type="ECO:0000313" key="3">
    <source>
        <dbReference type="EnsemblMetazoa" id="KAF7492370.1"/>
    </source>
</evidence>
<proteinExistence type="predicted"/>
<dbReference type="EMBL" id="WVUK01000056">
    <property type="protein sequence ID" value="KAF7492370.1"/>
    <property type="molecule type" value="Genomic_DNA"/>
</dbReference>
<keyword evidence="1" id="KW-0812">Transmembrane</keyword>
<dbReference type="EnsemblMetazoa" id="SSS_6116s_mrna">
    <property type="protein sequence ID" value="KAF7492370.1"/>
    <property type="gene ID" value="SSS_6116"/>
</dbReference>
<reference evidence="3" key="3">
    <citation type="submission" date="2022-06" db="UniProtKB">
        <authorList>
            <consortium name="EnsemblMetazoa"/>
        </authorList>
    </citation>
    <scope>IDENTIFICATION</scope>
</reference>
<dbReference type="Proteomes" id="UP000070412">
    <property type="component" value="Unassembled WGS sequence"/>
</dbReference>
<evidence type="ECO:0000313" key="2">
    <source>
        <dbReference type="EMBL" id="KAF7492370.1"/>
    </source>
</evidence>
<protein>
    <submittedName>
        <fullName evidence="2 3">Uncharacterized protein</fullName>
    </submittedName>
</protein>
<accession>A0A834R947</accession>